<sequence length="415" mass="46981">MISNLYPAVVIPQYPGMGYKTTHLLGGIFCLDEVTSSPLNNYIASQAGTWGQSPSYAPTPGDFGRERTPSEYSLSPTHRFGERSTPLPRFQPGRLRFLDDLESDNGSTDDKHPTYMPYVIEWRVTLNNQVLAKDTEQDLVSNPSSYWRQIKQKAERVLRQKVNRNRCVKPDDTSVVVSVNDRSQRDLTKHFEKTDIDWTAINSLAKCISEKRCPGPPCHHEGQYCSQDPEGKKHYKLRTHHLKALVKYVEQGGIIETHDDIPDNVREQLYAEERQRLSKQNKSTNGLTGSMPPQININVLPAQSSQPSISSTWGAEANPSTVQSEIVDIPGLLDQAVEEYTDWHLPRVSAEGFKANIKKARDISLDNCLDLKQIRGENPDFFVKQGVKISAARRFVSDISLWLKHREQNKESGNH</sequence>
<comment type="caution">
    <text evidence="2">The sequence shown here is derived from an EMBL/GenBank/DDBJ whole genome shotgun (WGS) entry which is preliminary data.</text>
</comment>
<keyword evidence="3" id="KW-1185">Reference proteome</keyword>
<proteinExistence type="predicted"/>
<evidence type="ECO:0000256" key="1">
    <source>
        <dbReference type="SAM" id="MobiDB-lite"/>
    </source>
</evidence>
<reference evidence="2 3" key="1">
    <citation type="submission" date="2020-01" db="EMBL/GenBank/DDBJ databases">
        <title>Draft genome sequence of Aspergillus udagawae IFM 53868.</title>
        <authorList>
            <person name="Takahashi H."/>
            <person name="Yaguchi T."/>
        </authorList>
    </citation>
    <scope>NUCLEOTIDE SEQUENCE [LARGE SCALE GENOMIC DNA]</scope>
    <source>
        <strain evidence="2 3">IFM 53868</strain>
    </source>
</reference>
<feature type="region of interest" description="Disordered" evidence="1">
    <location>
        <begin position="50"/>
        <end position="94"/>
    </location>
</feature>
<evidence type="ECO:0000313" key="3">
    <source>
        <dbReference type="Proteomes" id="UP000465266"/>
    </source>
</evidence>
<dbReference type="EMBL" id="BLKG01000182">
    <property type="protein sequence ID" value="GFF98316.1"/>
    <property type="molecule type" value="Genomic_DNA"/>
</dbReference>
<accession>A0ABQ1BCC2</accession>
<evidence type="ECO:0000313" key="2">
    <source>
        <dbReference type="EMBL" id="GFF98316.1"/>
    </source>
</evidence>
<name>A0ABQ1BCC2_9EURO</name>
<gene>
    <name evidence="2" type="ORF">IFM53868_09741</name>
</gene>
<protein>
    <submittedName>
        <fullName evidence="2">Uncharacterized protein</fullName>
    </submittedName>
</protein>
<dbReference type="Proteomes" id="UP000465266">
    <property type="component" value="Unassembled WGS sequence"/>
</dbReference>
<organism evidence="2 3">
    <name type="scientific">Aspergillus udagawae</name>
    <dbReference type="NCBI Taxonomy" id="91492"/>
    <lineage>
        <taxon>Eukaryota</taxon>
        <taxon>Fungi</taxon>
        <taxon>Dikarya</taxon>
        <taxon>Ascomycota</taxon>
        <taxon>Pezizomycotina</taxon>
        <taxon>Eurotiomycetes</taxon>
        <taxon>Eurotiomycetidae</taxon>
        <taxon>Eurotiales</taxon>
        <taxon>Aspergillaceae</taxon>
        <taxon>Aspergillus</taxon>
        <taxon>Aspergillus subgen. Fumigati</taxon>
    </lineage>
</organism>